<accession>A0A6A6BIN9</accession>
<evidence type="ECO:0000313" key="4">
    <source>
        <dbReference type="Proteomes" id="UP000799438"/>
    </source>
</evidence>
<sequence length="143" mass="16323">GIYVRICRDEHRIKWQYRSYNYALYIFLVAQLIVSSILVILGALSHDFHIATAILGAINGTVAGILGLLKGQDLPTKLIKYEYALQSVRREIEWMEREVITGKVVTFEDVDKLEKRYERVRGDAQRGLTDPFVKDKVEVGPGI</sequence>
<proteinExistence type="predicted"/>
<dbReference type="OrthoDB" id="4472872at2759"/>
<evidence type="ECO:0000256" key="1">
    <source>
        <dbReference type="SAM" id="Phobius"/>
    </source>
</evidence>
<organism evidence="3 4">
    <name type="scientific">Aplosporella prunicola CBS 121167</name>
    <dbReference type="NCBI Taxonomy" id="1176127"/>
    <lineage>
        <taxon>Eukaryota</taxon>
        <taxon>Fungi</taxon>
        <taxon>Dikarya</taxon>
        <taxon>Ascomycota</taxon>
        <taxon>Pezizomycotina</taxon>
        <taxon>Dothideomycetes</taxon>
        <taxon>Dothideomycetes incertae sedis</taxon>
        <taxon>Botryosphaeriales</taxon>
        <taxon>Aplosporellaceae</taxon>
        <taxon>Aplosporella</taxon>
    </lineage>
</organism>
<keyword evidence="1" id="KW-0472">Membrane</keyword>
<dbReference type="AlphaFoldDB" id="A0A6A6BIN9"/>
<evidence type="ECO:0000259" key="2">
    <source>
        <dbReference type="Pfam" id="PF18142"/>
    </source>
</evidence>
<dbReference type="EMBL" id="ML995482">
    <property type="protein sequence ID" value="KAF2143508.1"/>
    <property type="molecule type" value="Genomic_DNA"/>
</dbReference>
<dbReference type="Proteomes" id="UP000799438">
    <property type="component" value="Unassembled WGS sequence"/>
</dbReference>
<protein>
    <recommendedName>
        <fullName evidence="2">SMODS and SLOG-associating 2TM effector domain-containing protein</fullName>
    </recommendedName>
</protein>
<feature type="transmembrane region" description="Helical" evidence="1">
    <location>
        <begin position="22"/>
        <end position="44"/>
    </location>
</feature>
<dbReference type="GeneID" id="54293489"/>
<dbReference type="Pfam" id="PF18142">
    <property type="entry name" value="SLATT_fungal"/>
    <property type="match status" value="1"/>
</dbReference>
<dbReference type="InterPro" id="IPR041622">
    <property type="entry name" value="SLATT_fungi"/>
</dbReference>
<gene>
    <name evidence="3" type="ORF">K452DRAFT_198651</name>
</gene>
<dbReference type="PANTHER" id="PTHR38793">
    <property type="entry name" value="SLATT_FUNGAL DOMAIN-CONTAINING PROTEIN-RELATED"/>
    <property type="match status" value="1"/>
</dbReference>
<feature type="non-terminal residue" evidence="3">
    <location>
        <position position="1"/>
    </location>
</feature>
<reference evidence="3" key="1">
    <citation type="journal article" date="2020" name="Stud. Mycol.">
        <title>101 Dothideomycetes genomes: a test case for predicting lifestyles and emergence of pathogens.</title>
        <authorList>
            <person name="Haridas S."/>
            <person name="Albert R."/>
            <person name="Binder M."/>
            <person name="Bloem J."/>
            <person name="Labutti K."/>
            <person name="Salamov A."/>
            <person name="Andreopoulos B."/>
            <person name="Baker S."/>
            <person name="Barry K."/>
            <person name="Bills G."/>
            <person name="Bluhm B."/>
            <person name="Cannon C."/>
            <person name="Castanera R."/>
            <person name="Culley D."/>
            <person name="Daum C."/>
            <person name="Ezra D."/>
            <person name="Gonzalez J."/>
            <person name="Henrissat B."/>
            <person name="Kuo A."/>
            <person name="Liang C."/>
            <person name="Lipzen A."/>
            <person name="Lutzoni F."/>
            <person name="Magnuson J."/>
            <person name="Mondo S."/>
            <person name="Nolan M."/>
            <person name="Ohm R."/>
            <person name="Pangilinan J."/>
            <person name="Park H.-J."/>
            <person name="Ramirez L."/>
            <person name="Alfaro M."/>
            <person name="Sun H."/>
            <person name="Tritt A."/>
            <person name="Yoshinaga Y."/>
            <person name="Zwiers L.-H."/>
            <person name="Turgeon B."/>
            <person name="Goodwin S."/>
            <person name="Spatafora J."/>
            <person name="Crous P."/>
            <person name="Grigoriev I."/>
        </authorList>
    </citation>
    <scope>NUCLEOTIDE SEQUENCE</scope>
    <source>
        <strain evidence="3">CBS 121167</strain>
    </source>
</reference>
<evidence type="ECO:0000313" key="3">
    <source>
        <dbReference type="EMBL" id="KAF2143508.1"/>
    </source>
</evidence>
<feature type="domain" description="SMODS and SLOG-associating 2TM effector" evidence="2">
    <location>
        <begin position="5"/>
        <end position="123"/>
    </location>
</feature>
<keyword evidence="4" id="KW-1185">Reference proteome</keyword>
<feature type="non-terminal residue" evidence="3">
    <location>
        <position position="143"/>
    </location>
</feature>
<dbReference type="NCBIfam" id="NF033635">
    <property type="entry name" value="SLATT_fungal"/>
    <property type="match status" value="1"/>
</dbReference>
<keyword evidence="1" id="KW-0812">Transmembrane</keyword>
<name>A0A6A6BIN9_9PEZI</name>
<keyword evidence="1" id="KW-1133">Transmembrane helix</keyword>
<feature type="transmembrane region" description="Helical" evidence="1">
    <location>
        <begin position="50"/>
        <end position="69"/>
    </location>
</feature>
<dbReference type="PANTHER" id="PTHR38793:SF3">
    <property type="entry name" value="SMODS AND SLOG-ASSOCIATING 2TM EFFECTOR DOMAIN-CONTAINING PROTEIN"/>
    <property type="match status" value="1"/>
</dbReference>
<dbReference type="RefSeq" id="XP_033399220.1">
    <property type="nucleotide sequence ID" value="XM_033535993.1"/>
</dbReference>